<organism evidence="17 18">
    <name type="scientific">Blepharisma stoltei</name>
    <dbReference type="NCBI Taxonomy" id="1481888"/>
    <lineage>
        <taxon>Eukaryota</taxon>
        <taxon>Sar</taxon>
        <taxon>Alveolata</taxon>
        <taxon>Ciliophora</taxon>
        <taxon>Postciliodesmatophora</taxon>
        <taxon>Heterotrichea</taxon>
        <taxon>Heterotrichida</taxon>
        <taxon>Blepharismidae</taxon>
        <taxon>Blepharisma</taxon>
    </lineage>
</organism>
<keyword evidence="4 15" id="KW-0812">Transmembrane</keyword>
<accession>A0AAU9J1M0</accession>
<evidence type="ECO:0000256" key="11">
    <source>
        <dbReference type="ARBA" id="ARBA00023157"/>
    </source>
</evidence>
<keyword evidence="9" id="KW-0915">Sodium</keyword>
<gene>
    <name evidence="17" type="ORF">BSTOLATCC_MIC19073</name>
</gene>
<feature type="transmembrane region" description="Helical" evidence="15">
    <location>
        <begin position="224"/>
        <end position="245"/>
    </location>
</feature>
<dbReference type="GO" id="GO:0031902">
    <property type="term" value="C:late endosome membrane"/>
    <property type="evidence" value="ECO:0007669"/>
    <property type="project" value="UniProtKB-SubCell"/>
</dbReference>
<dbReference type="PANTHER" id="PTHR22950:SF244">
    <property type="entry name" value="NEUTRAL AMINO ACID TRANSPORTER 9"/>
    <property type="match status" value="1"/>
</dbReference>
<dbReference type="PANTHER" id="PTHR22950">
    <property type="entry name" value="AMINO ACID TRANSPORTER"/>
    <property type="match status" value="1"/>
</dbReference>
<keyword evidence="6" id="KW-0967">Endosome</keyword>
<evidence type="ECO:0000256" key="9">
    <source>
        <dbReference type="ARBA" id="ARBA00023053"/>
    </source>
</evidence>
<protein>
    <recommendedName>
        <fullName evidence="16">Amino acid transporter transmembrane domain-containing protein</fullName>
    </recommendedName>
</protein>
<name>A0AAU9J1M0_9CILI</name>
<dbReference type="GO" id="GO:0015179">
    <property type="term" value="F:L-amino acid transmembrane transporter activity"/>
    <property type="evidence" value="ECO:0007669"/>
    <property type="project" value="TreeGrafter"/>
</dbReference>
<sequence length="466" mass="52789">MSYKQNSWVTVFSIWNTMIGSTVLTMPWGMDQAGVLAGMLMIIGIGVLSLYTCSLIMKVCTRYKSDDVVEMVSRMWGKKGQVASLYMSCLVMLGASMVYNVLMNSSFYDIIDGISLWTTDNDIGCKTCWSGFSSRYTPFILMGCLMVMVNIKEKQKIVKINSLGIYFVLTITIFLIFVGLRAITLDTFTTDSEHIPDSDKKCHHDWNCLKHNHKVEIDLVKPNFLLLSGILTLSYFIHNCIVIIMKNNAEPEKNGRDLSLGYLAVGVCYFLIGTLGYFGFKGNGFTQDITQNALDMFASTNILAFIMRIVLFTQMFTVYPMIMFLVRSQFFGYYYGTDYPSRKHIFIYSLVVCSATTLIASVYPSVGVIAGIVGAFCGLYFVYIVPVCLYLYYYDDDARVKVQEEHSMQLMDDKDMQATDAISNSDLKEDLGNRRNHKIKWTTKKLLHLSICVFGVAVLLFQFLTV</sequence>
<dbReference type="EMBL" id="CAJZBQ010000018">
    <property type="protein sequence ID" value="CAG9317832.1"/>
    <property type="molecule type" value="Genomic_DNA"/>
</dbReference>
<evidence type="ECO:0000256" key="8">
    <source>
        <dbReference type="ARBA" id="ARBA00022989"/>
    </source>
</evidence>
<dbReference type="GO" id="GO:0005765">
    <property type="term" value="C:lysosomal membrane"/>
    <property type="evidence" value="ECO:0007669"/>
    <property type="project" value="UniProtKB-SubCell"/>
</dbReference>
<comment type="subcellular location">
    <subcellularLocation>
        <location evidence="1">Late endosome membrane</location>
        <topology evidence="1">Multi-pass membrane protein</topology>
    </subcellularLocation>
    <subcellularLocation>
        <location evidence="2">Lysosome membrane</location>
        <topology evidence="2">Multi-pass membrane protein</topology>
    </subcellularLocation>
</comment>
<evidence type="ECO:0000256" key="5">
    <source>
        <dbReference type="ARBA" id="ARBA00022723"/>
    </source>
</evidence>
<keyword evidence="5" id="KW-0479">Metal-binding</keyword>
<feature type="transmembrane region" description="Helical" evidence="15">
    <location>
        <begin position="369"/>
        <end position="393"/>
    </location>
</feature>
<feature type="transmembrane region" description="Helical" evidence="15">
    <location>
        <begin position="163"/>
        <end position="183"/>
    </location>
</feature>
<reference evidence="17" key="1">
    <citation type="submission" date="2021-09" db="EMBL/GenBank/DDBJ databases">
        <authorList>
            <consortium name="AG Swart"/>
            <person name="Singh M."/>
            <person name="Singh A."/>
            <person name="Seah K."/>
            <person name="Emmerich C."/>
        </authorList>
    </citation>
    <scope>NUCLEOTIDE SEQUENCE</scope>
    <source>
        <strain evidence="17">ATCC30299</strain>
    </source>
</reference>
<feature type="transmembrane region" description="Helical" evidence="15">
    <location>
        <begin position="446"/>
        <end position="464"/>
    </location>
</feature>
<feature type="transmembrane region" description="Helical" evidence="15">
    <location>
        <begin position="35"/>
        <end position="61"/>
    </location>
</feature>
<evidence type="ECO:0000256" key="3">
    <source>
        <dbReference type="ARBA" id="ARBA00022448"/>
    </source>
</evidence>
<evidence type="ECO:0000256" key="13">
    <source>
        <dbReference type="ARBA" id="ARBA00023228"/>
    </source>
</evidence>
<feature type="domain" description="Amino acid transporter transmembrane" evidence="16">
    <location>
        <begin position="7"/>
        <end position="398"/>
    </location>
</feature>
<feature type="transmembrane region" description="Helical" evidence="15">
    <location>
        <begin position="257"/>
        <end position="280"/>
    </location>
</feature>
<dbReference type="InterPro" id="IPR013057">
    <property type="entry name" value="AA_transpt_TM"/>
</dbReference>
<evidence type="ECO:0000256" key="10">
    <source>
        <dbReference type="ARBA" id="ARBA00023136"/>
    </source>
</evidence>
<evidence type="ECO:0000256" key="2">
    <source>
        <dbReference type="ARBA" id="ARBA00004155"/>
    </source>
</evidence>
<keyword evidence="7" id="KW-0029">Amino-acid transport</keyword>
<dbReference type="AlphaFoldDB" id="A0AAU9J1M0"/>
<keyword evidence="8 15" id="KW-1133">Transmembrane helix</keyword>
<evidence type="ECO:0000256" key="1">
    <source>
        <dbReference type="ARBA" id="ARBA00004107"/>
    </source>
</evidence>
<evidence type="ECO:0000256" key="14">
    <source>
        <dbReference type="ARBA" id="ARBA00038442"/>
    </source>
</evidence>
<feature type="transmembrane region" description="Helical" evidence="15">
    <location>
        <begin position="345"/>
        <end position="363"/>
    </location>
</feature>
<comment type="similarity">
    <text evidence="14">Belongs to the amino acid/polyamine transporter 2 family. SLC38A9 subfamily.</text>
</comment>
<keyword evidence="13" id="KW-0458">Lysosome</keyword>
<evidence type="ECO:0000259" key="16">
    <source>
        <dbReference type="Pfam" id="PF01490"/>
    </source>
</evidence>
<comment type="caution">
    <text evidence="17">The sequence shown here is derived from an EMBL/GenBank/DDBJ whole genome shotgun (WGS) entry which is preliminary data.</text>
</comment>
<feature type="transmembrane region" description="Helical" evidence="15">
    <location>
        <begin position="82"/>
        <end position="102"/>
    </location>
</feature>
<feature type="transmembrane region" description="Helical" evidence="15">
    <location>
        <begin position="7"/>
        <end position="29"/>
    </location>
</feature>
<evidence type="ECO:0000313" key="18">
    <source>
        <dbReference type="Proteomes" id="UP001162131"/>
    </source>
</evidence>
<feature type="transmembrane region" description="Helical" evidence="15">
    <location>
        <begin position="136"/>
        <end position="151"/>
    </location>
</feature>
<evidence type="ECO:0000256" key="4">
    <source>
        <dbReference type="ARBA" id="ARBA00022692"/>
    </source>
</evidence>
<evidence type="ECO:0000256" key="12">
    <source>
        <dbReference type="ARBA" id="ARBA00023180"/>
    </source>
</evidence>
<feature type="transmembrane region" description="Helical" evidence="15">
    <location>
        <begin position="300"/>
        <end position="325"/>
    </location>
</feature>
<dbReference type="GO" id="GO:0046872">
    <property type="term" value="F:metal ion binding"/>
    <property type="evidence" value="ECO:0007669"/>
    <property type="project" value="UniProtKB-KW"/>
</dbReference>
<evidence type="ECO:0000256" key="6">
    <source>
        <dbReference type="ARBA" id="ARBA00022753"/>
    </source>
</evidence>
<keyword evidence="18" id="KW-1185">Reference proteome</keyword>
<keyword evidence="11" id="KW-1015">Disulfide bond</keyword>
<keyword evidence="10 15" id="KW-0472">Membrane</keyword>
<proteinExistence type="inferred from homology"/>
<dbReference type="Proteomes" id="UP001162131">
    <property type="component" value="Unassembled WGS sequence"/>
</dbReference>
<evidence type="ECO:0000256" key="7">
    <source>
        <dbReference type="ARBA" id="ARBA00022970"/>
    </source>
</evidence>
<keyword evidence="3" id="KW-0813">Transport</keyword>
<keyword evidence="12" id="KW-0325">Glycoprotein</keyword>
<evidence type="ECO:0000256" key="15">
    <source>
        <dbReference type="SAM" id="Phobius"/>
    </source>
</evidence>
<evidence type="ECO:0000313" key="17">
    <source>
        <dbReference type="EMBL" id="CAG9317832.1"/>
    </source>
</evidence>
<dbReference type="Pfam" id="PF01490">
    <property type="entry name" value="Aa_trans"/>
    <property type="match status" value="1"/>
</dbReference>